<proteinExistence type="predicted"/>
<name>B8IP11_METNO</name>
<dbReference type="Proteomes" id="UP000008207">
    <property type="component" value="Chromosome"/>
</dbReference>
<dbReference type="HOGENOM" id="CLU_208324_1_0_5"/>
<sequence>MNLEEPVRKAILAELERQAASGRLTLDKSGSGPIRLDGRIDVDELVMAVLGALAGGP</sequence>
<dbReference type="KEGG" id="mno:Mnod_5485"/>
<dbReference type="RefSeq" id="WP_015931936.1">
    <property type="nucleotide sequence ID" value="NC_011894.1"/>
</dbReference>
<dbReference type="EMBL" id="CP001349">
    <property type="protein sequence ID" value="ACL60329.1"/>
    <property type="molecule type" value="Genomic_DNA"/>
</dbReference>
<protein>
    <submittedName>
        <fullName evidence="1">Uncharacterized protein</fullName>
    </submittedName>
</protein>
<accession>B8IP11</accession>
<reference evidence="1 2" key="1">
    <citation type="submission" date="2009-01" db="EMBL/GenBank/DDBJ databases">
        <title>Complete sequence of chromosome of Methylobacterium nodulans ORS 2060.</title>
        <authorList>
            <consortium name="US DOE Joint Genome Institute"/>
            <person name="Lucas S."/>
            <person name="Copeland A."/>
            <person name="Lapidus A."/>
            <person name="Glavina del Rio T."/>
            <person name="Dalin E."/>
            <person name="Tice H."/>
            <person name="Bruce D."/>
            <person name="Goodwin L."/>
            <person name="Pitluck S."/>
            <person name="Sims D."/>
            <person name="Brettin T."/>
            <person name="Detter J.C."/>
            <person name="Han C."/>
            <person name="Larimer F."/>
            <person name="Land M."/>
            <person name="Hauser L."/>
            <person name="Kyrpides N."/>
            <person name="Ivanova N."/>
            <person name="Marx C.J."/>
            <person name="Richardson P."/>
        </authorList>
    </citation>
    <scope>NUCLEOTIDE SEQUENCE [LARGE SCALE GENOMIC DNA]</scope>
    <source>
        <strain evidence="2">LMG 21967 / CNCM I-2342 / ORS 2060</strain>
    </source>
</reference>
<gene>
    <name evidence="1" type="ordered locus">Mnod_5485</name>
</gene>
<dbReference type="STRING" id="460265.Mnod_5485"/>
<evidence type="ECO:0000313" key="2">
    <source>
        <dbReference type="Proteomes" id="UP000008207"/>
    </source>
</evidence>
<evidence type="ECO:0000313" key="1">
    <source>
        <dbReference type="EMBL" id="ACL60329.1"/>
    </source>
</evidence>
<keyword evidence="2" id="KW-1185">Reference proteome</keyword>
<dbReference type="eggNOG" id="ENOG5033BXB">
    <property type="taxonomic scope" value="Bacteria"/>
</dbReference>
<dbReference type="AlphaFoldDB" id="B8IP11"/>
<organism evidence="1 2">
    <name type="scientific">Methylobacterium nodulans (strain LMG 21967 / CNCM I-2342 / ORS 2060)</name>
    <dbReference type="NCBI Taxonomy" id="460265"/>
    <lineage>
        <taxon>Bacteria</taxon>
        <taxon>Pseudomonadati</taxon>
        <taxon>Pseudomonadota</taxon>
        <taxon>Alphaproteobacteria</taxon>
        <taxon>Hyphomicrobiales</taxon>
        <taxon>Methylobacteriaceae</taxon>
        <taxon>Methylobacterium</taxon>
    </lineage>
</organism>